<reference evidence="2 3" key="1">
    <citation type="submission" date="2020-04" db="EMBL/GenBank/DDBJ databases">
        <title>Global-level population genomics: horizontal gene transfer, symbiosis and evolution in Rhizobia.</title>
        <authorList>
            <person name="Gai Y."/>
        </authorList>
    </citation>
    <scope>NUCLEOTIDE SEQUENCE [LARGE SCALE GENOMIC DNA]</scope>
    <source>
        <strain evidence="2 3">BLR33</strain>
    </source>
</reference>
<evidence type="ECO:0000313" key="3">
    <source>
        <dbReference type="Proteomes" id="UP000770629"/>
    </source>
</evidence>
<evidence type="ECO:0000313" key="2">
    <source>
        <dbReference type="EMBL" id="MBX5092459.1"/>
    </source>
</evidence>
<gene>
    <name evidence="2" type="ORF">HJB60_25275</name>
</gene>
<name>A0ABS7IS57_9HYPH</name>
<sequence length="210" mass="22165">MPDPNKTPAAPPRRVAELRNDPYAGQSGDLSLNNVMRAISRGTVAGPYLDEMDAGTNAFLAPIFDPVLPDRLFPPLPGQTYAERYENALAIQRGMDKAFDDQHPYISNTLQSLGDLASEGAFKLPSGRAADIGIAAIKGFGSGEGGFSNRAEQAFHDALEEAAEGFGMDALKRRGLMPSEPGPEAGHKSGAKALTRALLRAGTRNGGGGW</sequence>
<accession>A0ABS7IS57</accession>
<feature type="region of interest" description="Disordered" evidence="1">
    <location>
        <begin position="1"/>
        <end position="27"/>
    </location>
</feature>
<dbReference type="Proteomes" id="UP000770629">
    <property type="component" value="Unassembled WGS sequence"/>
</dbReference>
<proteinExistence type="predicted"/>
<protein>
    <submittedName>
        <fullName evidence="2">Uncharacterized protein</fullName>
    </submittedName>
</protein>
<dbReference type="RefSeq" id="WP_221121206.1">
    <property type="nucleotide sequence ID" value="NZ_JABDXT010000011.1"/>
</dbReference>
<keyword evidence="3" id="KW-1185">Reference proteome</keyword>
<organism evidence="2 3">
    <name type="scientific">Rhizobium lentis</name>
    <dbReference type="NCBI Taxonomy" id="1138194"/>
    <lineage>
        <taxon>Bacteria</taxon>
        <taxon>Pseudomonadati</taxon>
        <taxon>Pseudomonadota</taxon>
        <taxon>Alphaproteobacteria</taxon>
        <taxon>Hyphomicrobiales</taxon>
        <taxon>Rhizobiaceae</taxon>
        <taxon>Rhizobium/Agrobacterium group</taxon>
        <taxon>Rhizobium</taxon>
    </lineage>
</organism>
<feature type="compositionally biased region" description="Pro residues" evidence="1">
    <location>
        <begin position="1"/>
        <end position="11"/>
    </location>
</feature>
<evidence type="ECO:0000256" key="1">
    <source>
        <dbReference type="SAM" id="MobiDB-lite"/>
    </source>
</evidence>
<dbReference type="EMBL" id="JABDYF010000012">
    <property type="protein sequence ID" value="MBX5092459.1"/>
    <property type="molecule type" value="Genomic_DNA"/>
</dbReference>
<comment type="caution">
    <text evidence="2">The sequence shown here is derived from an EMBL/GenBank/DDBJ whole genome shotgun (WGS) entry which is preliminary data.</text>
</comment>